<name>U7QIZ1_9CYAN</name>
<sequence length="507" mass="53340">MTVLVALTDDNRLVSFDSSNPGQTTPIAVTGIEGTLLGVDTRPANGLLYGLTTANNLYTIDPSSFDDGTFTGTFTLTDEEEALLRNNNLYVNLHTQNFNGGELRGQINVPTGGNIAVTGLPIQESQEVGNVVPPDSPATGSFDVNYDDATNRLTISGTFDNLTSSLFPVGPAADAEGNSRSAIHIHNGVAGQNGPIIRSLTTSDGVATLASTLSQPFEGGTISGFDFNPAADRLRLVGDNDQDFRINVDTGAVIVDGTLAFAPGDVNAGINPNVTASAYTNSFAGTTSTQLYNIDTLLNTLVLQNPPNDGILVTVGELGLDFDTLGGFDIASSPNGSNTAFAASNSMLYTVDLATGTATNVGMIGDDANLNLQGLAVVDPLTGDFVFDPAQYLASNLDLAGVFGFDLAAANQHYLQFGINENRPVDTFDEVRYLASNQDLIGVFGFNPEFATEHFVRFGAAEGRSTTSFNPVSYLNNNADLQAFFGNDLDAATQHYVQFGFAEGRIV</sequence>
<dbReference type="EMBL" id="AUZM01000024">
    <property type="protein sequence ID" value="ERT07257.1"/>
    <property type="molecule type" value="Genomic_DNA"/>
</dbReference>
<dbReference type="SMART" id="SM00754">
    <property type="entry name" value="CHRD"/>
    <property type="match status" value="2"/>
</dbReference>
<dbReference type="AlphaFoldDB" id="U7QIZ1"/>
<dbReference type="PATRIC" id="fig|1348334.3.peg.2705"/>
<dbReference type="Pfam" id="PF14339">
    <property type="entry name" value="DUF4394"/>
    <property type="match status" value="2"/>
</dbReference>
<feature type="domain" description="CHRD" evidence="1">
    <location>
        <begin position="14"/>
        <end position="109"/>
    </location>
</feature>
<comment type="caution">
    <text evidence="2">The sequence shown here is derived from an EMBL/GenBank/DDBJ whole genome shotgun (WGS) entry which is preliminary data.</text>
</comment>
<evidence type="ECO:0000313" key="3">
    <source>
        <dbReference type="Proteomes" id="UP000017127"/>
    </source>
</evidence>
<accession>U7QIZ1</accession>
<organism evidence="2 3">
    <name type="scientific">Lyngbya aestuarii BL J</name>
    <dbReference type="NCBI Taxonomy" id="1348334"/>
    <lineage>
        <taxon>Bacteria</taxon>
        <taxon>Bacillati</taxon>
        <taxon>Cyanobacteriota</taxon>
        <taxon>Cyanophyceae</taxon>
        <taxon>Oscillatoriophycideae</taxon>
        <taxon>Oscillatoriales</taxon>
        <taxon>Microcoleaceae</taxon>
        <taxon>Lyngbya</taxon>
    </lineage>
</organism>
<dbReference type="InterPro" id="IPR010895">
    <property type="entry name" value="CHRD"/>
</dbReference>
<gene>
    <name evidence="2" type="ORF">M595_2793</name>
</gene>
<reference evidence="2 3" key="1">
    <citation type="journal article" date="2013" name="Front. Microbiol.">
        <title>Comparative genomic analyses of the cyanobacterium, Lyngbya aestuarii BL J, a powerful hydrogen producer.</title>
        <authorList>
            <person name="Kothari A."/>
            <person name="Vaughn M."/>
            <person name="Garcia-Pichel F."/>
        </authorList>
    </citation>
    <scope>NUCLEOTIDE SEQUENCE [LARGE SCALE GENOMIC DNA]</scope>
    <source>
        <strain evidence="2 3">BL J</strain>
    </source>
</reference>
<protein>
    <submittedName>
        <fullName evidence="2">CHRD domain protein</fullName>
    </submittedName>
</protein>
<dbReference type="RefSeq" id="WP_023066590.1">
    <property type="nucleotide sequence ID" value="NZ_AUZM01000024.1"/>
</dbReference>
<dbReference type="OrthoDB" id="9770043at2"/>
<dbReference type="Proteomes" id="UP000017127">
    <property type="component" value="Unassembled WGS sequence"/>
</dbReference>
<dbReference type="InterPro" id="IPR025507">
    <property type="entry name" value="DUF4394"/>
</dbReference>
<keyword evidence="3" id="KW-1185">Reference proteome</keyword>
<proteinExistence type="predicted"/>
<evidence type="ECO:0000259" key="1">
    <source>
        <dbReference type="SMART" id="SM00754"/>
    </source>
</evidence>
<feature type="domain" description="CHRD" evidence="1">
    <location>
        <begin position="116"/>
        <end position="272"/>
    </location>
</feature>
<evidence type="ECO:0000313" key="2">
    <source>
        <dbReference type="EMBL" id="ERT07257.1"/>
    </source>
</evidence>